<feature type="region of interest" description="Disordered" evidence="1">
    <location>
        <begin position="194"/>
        <end position="217"/>
    </location>
</feature>
<keyword evidence="2" id="KW-0472">Membrane</keyword>
<dbReference type="OrthoDB" id="3981028at2759"/>
<dbReference type="EMBL" id="CAJVRL010000095">
    <property type="protein sequence ID" value="CAG8960010.1"/>
    <property type="molecule type" value="Genomic_DNA"/>
</dbReference>
<reference evidence="3" key="1">
    <citation type="submission" date="2021-07" db="EMBL/GenBank/DDBJ databases">
        <authorList>
            <person name="Durling M."/>
        </authorList>
    </citation>
    <scope>NUCLEOTIDE SEQUENCE</scope>
</reference>
<feature type="region of interest" description="Disordered" evidence="1">
    <location>
        <begin position="302"/>
        <end position="376"/>
    </location>
</feature>
<gene>
    <name evidence="3" type="ORF">HYFRA_00013198</name>
</gene>
<organism evidence="3 4">
    <name type="scientific">Hymenoscyphus fraxineus</name>
    <dbReference type="NCBI Taxonomy" id="746836"/>
    <lineage>
        <taxon>Eukaryota</taxon>
        <taxon>Fungi</taxon>
        <taxon>Dikarya</taxon>
        <taxon>Ascomycota</taxon>
        <taxon>Pezizomycotina</taxon>
        <taxon>Leotiomycetes</taxon>
        <taxon>Helotiales</taxon>
        <taxon>Helotiaceae</taxon>
        <taxon>Hymenoscyphus</taxon>
    </lineage>
</organism>
<evidence type="ECO:0000256" key="1">
    <source>
        <dbReference type="SAM" id="MobiDB-lite"/>
    </source>
</evidence>
<accession>A0A9N9L489</accession>
<feature type="transmembrane region" description="Helical" evidence="2">
    <location>
        <begin position="404"/>
        <end position="421"/>
    </location>
</feature>
<dbReference type="Proteomes" id="UP000696280">
    <property type="component" value="Unassembled WGS sequence"/>
</dbReference>
<name>A0A9N9L489_9HELO</name>
<feature type="compositionally biased region" description="Basic and acidic residues" evidence="1">
    <location>
        <begin position="302"/>
        <end position="323"/>
    </location>
</feature>
<keyword evidence="2" id="KW-0812">Transmembrane</keyword>
<dbReference type="AlphaFoldDB" id="A0A9N9L489"/>
<protein>
    <recommendedName>
        <fullName evidence="5">Peroxin 26</fullName>
    </recommendedName>
</protein>
<evidence type="ECO:0000256" key="2">
    <source>
        <dbReference type="SAM" id="Phobius"/>
    </source>
</evidence>
<comment type="caution">
    <text evidence="3">The sequence shown here is derived from an EMBL/GenBank/DDBJ whole genome shotgun (WGS) entry which is preliminary data.</text>
</comment>
<keyword evidence="4" id="KW-1185">Reference proteome</keyword>
<evidence type="ECO:0008006" key="5">
    <source>
        <dbReference type="Google" id="ProtNLM"/>
    </source>
</evidence>
<proteinExistence type="predicted"/>
<sequence length="454" mass="50801">MATNGSIATTLSPTRDTLTSSQLLSSSISSLSNSTSSSRHGSSQISKIYKQASTLFLTRRLPESLSTILPVITPPEDTGAGIEKAPIAKASRTTRIKVWSLYLTILNAIAELDPDEGKEAFGSSDWRALVTKVRDGEVWEEVVKNGYGGVEGDVDSDVVINLATLLLAHARTQKINQTRLETYLAASTQPNLDISSRMQDHARSNKRNHTANGTDTPRDLNARVKILEIYTLHVLLKNNEWDYAREFISISAVLDEERREAFLQALQTLQDEHLEAERREKEERRYQEEQLKKDIEDARRRRLENEQRERKREEEEQLRRGGSEIDYGVEEPRPGTARSGKSNSARGSVKGPSSSRKQATSNHTPTPATNRKPPPTMLVRMTNLISNIRALILHNVVGGFRTRPMFLVQMLAFIIGILVVVSRKEVKTRIRNIMATSWGKVSGTVKMGGKVSYI</sequence>
<feature type="compositionally biased region" description="Polar residues" evidence="1">
    <location>
        <begin position="339"/>
        <end position="369"/>
    </location>
</feature>
<evidence type="ECO:0000313" key="4">
    <source>
        <dbReference type="Proteomes" id="UP000696280"/>
    </source>
</evidence>
<evidence type="ECO:0000313" key="3">
    <source>
        <dbReference type="EMBL" id="CAG8960010.1"/>
    </source>
</evidence>
<keyword evidence="2" id="KW-1133">Transmembrane helix</keyword>